<evidence type="ECO:0000256" key="2">
    <source>
        <dbReference type="SAM" id="MobiDB-lite"/>
    </source>
</evidence>
<sequence>MSAAELILSLEKLLQLHKNLYQLTLQKTEILKSENIDALKELLKKEQMFVKAISQLEDERIKQTVAFLGREDELSMSACIEKATGSEQGKLKELEKDFKETIDSLKATNELNRELAKQALQLVSMTLDMLMPQETEFNYNKPANKPIEKQRRSLFDSQA</sequence>
<reference evidence="3 4" key="1">
    <citation type="submission" date="2023-07" db="EMBL/GenBank/DDBJ databases">
        <title>Genomic Encyclopedia of Type Strains, Phase IV (KMG-IV): sequencing the most valuable type-strain genomes for metagenomic binning, comparative biology and taxonomic classification.</title>
        <authorList>
            <person name="Goeker M."/>
        </authorList>
    </citation>
    <scope>NUCLEOTIDE SEQUENCE [LARGE SCALE GENOMIC DNA]</scope>
    <source>
        <strain evidence="3 4">DSM 17723</strain>
    </source>
</reference>
<dbReference type="RefSeq" id="WP_174881503.1">
    <property type="nucleotide sequence ID" value="NZ_CADEPK010000364.1"/>
</dbReference>
<evidence type="ECO:0000256" key="1">
    <source>
        <dbReference type="ARBA" id="ARBA00022795"/>
    </source>
</evidence>
<organism evidence="3 4">
    <name type="scientific">Metabacillus niabensis</name>
    <dbReference type="NCBI Taxonomy" id="324854"/>
    <lineage>
        <taxon>Bacteria</taxon>
        <taxon>Bacillati</taxon>
        <taxon>Bacillota</taxon>
        <taxon>Bacilli</taxon>
        <taxon>Bacillales</taxon>
        <taxon>Bacillaceae</taxon>
        <taxon>Metabacillus</taxon>
    </lineage>
</organism>
<protein>
    <submittedName>
        <fullName evidence="3">Flagellar biosynthesis/type III secretory pathway chaperone</fullName>
    </submittedName>
</protein>
<name>A0ABT9Z4F0_9BACI</name>
<evidence type="ECO:0000313" key="4">
    <source>
        <dbReference type="Proteomes" id="UP001232245"/>
    </source>
</evidence>
<keyword evidence="3" id="KW-0966">Cell projection</keyword>
<feature type="region of interest" description="Disordered" evidence="2">
    <location>
        <begin position="137"/>
        <end position="159"/>
    </location>
</feature>
<dbReference type="SUPFAM" id="SSF140566">
    <property type="entry name" value="FlgN-like"/>
    <property type="match status" value="1"/>
</dbReference>
<comment type="caution">
    <text evidence="3">The sequence shown here is derived from an EMBL/GenBank/DDBJ whole genome shotgun (WGS) entry which is preliminary data.</text>
</comment>
<keyword evidence="1" id="KW-1005">Bacterial flagellum biogenesis</keyword>
<feature type="compositionally biased region" description="Basic and acidic residues" evidence="2">
    <location>
        <begin position="146"/>
        <end position="159"/>
    </location>
</feature>
<dbReference type="Gene3D" id="1.20.58.300">
    <property type="entry name" value="FlgN-like"/>
    <property type="match status" value="1"/>
</dbReference>
<dbReference type="Pfam" id="PF05130">
    <property type="entry name" value="FlgN"/>
    <property type="match status" value="1"/>
</dbReference>
<dbReference type="InterPro" id="IPR007809">
    <property type="entry name" value="FlgN-like"/>
</dbReference>
<proteinExistence type="predicted"/>
<evidence type="ECO:0000313" key="3">
    <source>
        <dbReference type="EMBL" id="MDQ0227143.1"/>
    </source>
</evidence>
<gene>
    <name evidence="3" type="ORF">J2S02_003488</name>
</gene>
<dbReference type="EMBL" id="JAUSTZ010000008">
    <property type="protein sequence ID" value="MDQ0227143.1"/>
    <property type="molecule type" value="Genomic_DNA"/>
</dbReference>
<keyword evidence="3" id="KW-0282">Flagellum</keyword>
<dbReference type="Proteomes" id="UP001232245">
    <property type="component" value="Unassembled WGS sequence"/>
</dbReference>
<dbReference type="InterPro" id="IPR036679">
    <property type="entry name" value="FlgN-like_sf"/>
</dbReference>
<keyword evidence="4" id="KW-1185">Reference proteome</keyword>
<accession>A0ABT9Z4F0</accession>
<keyword evidence="3" id="KW-0969">Cilium</keyword>